<evidence type="ECO:0000256" key="2">
    <source>
        <dbReference type="SAM" id="Phobius"/>
    </source>
</evidence>
<evidence type="ECO:0008006" key="6">
    <source>
        <dbReference type="Google" id="ProtNLM"/>
    </source>
</evidence>
<reference evidence="4 5" key="1">
    <citation type="submission" date="2016-08" db="EMBL/GenBank/DDBJ databases">
        <title>A Parts List for Fungal Cellulosomes Revealed by Comparative Genomics.</title>
        <authorList>
            <consortium name="DOE Joint Genome Institute"/>
            <person name="Haitjema C.H."/>
            <person name="Gilmore S.P."/>
            <person name="Henske J.K."/>
            <person name="Solomon K.V."/>
            <person name="De Groot R."/>
            <person name="Kuo A."/>
            <person name="Mondo S.J."/>
            <person name="Salamov A.A."/>
            <person name="Labutti K."/>
            <person name="Zhao Z."/>
            <person name="Chiniquy J."/>
            <person name="Barry K."/>
            <person name="Brewer H.M."/>
            <person name="Purvine S.O."/>
            <person name="Wright A.T."/>
            <person name="Boxma B."/>
            <person name="Van Alen T."/>
            <person name="Hackstein J.H."/>
            <person name="Baker S.E."/>
            <person name="Grigoriev I.V."/>
            <person name="O'Malley M.A."/>
        </authorList>
    </citation>
    <scope>NUCLEOTIDE SEQUENCE [LARGE SCALE GENOMIC DNA]</scope>
    <source>
        <strain evidence="4 5">G1</strain>
    </source>
</reference>
<feature type="compositionally biased region" description="Low complexity" evidence="1">
    <location>
        <begin position="343"/>
        <end position="359"/>
    </location>
</feature>
<keyword evidence="2" id="KW-1133">Transmembrane helix</keyword>
<keyword evidence="5" id="KW-1185">Reference proteome</keyword>
<dbReference type="OrthoDB" id="2159928at2759"/>
<dbReference type="Proteomes" id="UP000193920">
    <property type="component" value="Unassembled WGS sequence"/>
</dbReference>
<feature type="transmembrane region" description="Helical" evidence="2">
    <location>
        <begin position="267"/>
        <end position="290"/>
    </location>
</feature>
<comment type="caution">
    <text evidence="4">The sequence shown here is derived from an EMBL/GenBank/DDBJ whole genome shotgun (WGS) entry which is preliminary data.</text>
</comment>
<name>A0A1Y2CKL6_9FUNG</name>
<dbReference type="InterPro" id="IPR050994">
    <property type="entry name" value="At_inactive_RLKs"/>
</dbReference>
<evidence type="ECO:0000313" key="4">
    <source>
        <dbReference type="EMBL" id="ORY47561.1"/>
    </source>
</evidence>
<sequence>MKLPNLSYILLSSIPVVFSYENSSTGQIQIPSDVPEDCLTLYKIYEYFNLGRPGYIVGNEMLNCCYYEVRRLHSENIYATTEWECENDSQNPNNHITSINLQILYLNDNQLTGDIRNLSSLSNLQNIQRINLSSNKLTGTLPNELPPNLSLINTQNNDIEGPIPESWTTRQNFICSVPQSICKPKSISTYNSMCNSSPSSVQLSECTEEQMSLYNNVNSPNNPNTFDANSNDNQIQNVINTNNGDNSKVPNGKEGDSSSPKKKTSHAVIYTFFSIIGILAVIVIVVACFAKYKNDRHEREMEISLRNHREALQRIQNIEDSFLRDTAVKSVDENENFTLSKYSESVNSGSHHVGSDVGSRGNGGNGSVHRGESEINHRAKEHAILMNNIDGSNEEIDENDVNLKTIELEHSYTEPSVSYSRSTNKYNTTSSSLYDTSYSSTYSYSAVSSVSSLNIDKSSFMEDDTESSDSLSYTGSNFMNNGSVNRNGHNDEINSNMTVESSTGLDGRNYLTKRSVISSSSYKTLINQYGSNNNFTTTNTHISSSNSITSSPATLTIATPKLLEEDNLKIVLEDIEEETSPNVTKLSSSLDLSEDLGKGLNRSFVMKDSSFFNDNNKLEDAILLNW</sequence>
<organism evidence="4 5">
    <name type="scientific">Neocallimastix californiae</name>
    <dbReference type="NCBI Taxonomy" id="1754190"/>
    <lineage>
        <taxon>Eukaryota</taxon>
        <taxon>Fungi</taxon>
        <taxon>Fungi incertae sedis</taxon>
        <taxon>Chytridiomycota</taxon>
        <taxon>Chytridiomycota incertae sedis</taxon>
        <taxon>Neocallimastigomycetes</taxon>
        <taxon>Neocallimastigales</taxon>
        <taxon>Neocallimastigaceae</taxon>
        <taxon>Neocallimastix</taxon>
    </lineage>
</organism>
<dbReference type="PANTHER" id="PTHR48010:SF58">
    <property type="entry name" value="RECEPTOR PROTEIN KINASE-LIKE PROTEIN ZAR1"/>
    <property type="match status" value="1"/>
</dbReference>
<gene>
    <name evidence="4" type="ORF">LY90DRAFT_703278</name>
</gene>
<accession>A0A1Y2CKL6</accession>
<feature type="chain" id="PRO_5012914778" description="L domain-like protein" evidence="3">
    <location>
        <begin position="20"/>
        <end position="626"/>
    </location>
</feature>
<proteinExistence type="predicted"/>
<dbReference type="PANTHER" id="PTHR48010">
    <property type="entry name" value="OS05G0588300 PROTEIN"/>
    <property type="match status" value="1"/>
</dbReference>
<feature type="region of interest" description="Disordered" evidence="1">
    <location>
        <begin position="342"/>
        <end position="371"/>
    </location>
</feature>
<evidence type="ECO:0000313" key="5">
    <source>
        <dbReference type="Proteomes" id="UP000193920"/>
    </source>
</evidence>
<dbReference type="InterPro" id="IPR032675">
    <property type="entry name" value="LRR_dom_sf"/>
</dbReference>
<protein>
    <recommendedName>
        <fullName evidence="6">L domain-like protein</fullName>
    </recommendedName>
</protein>
<keyword evidence="2" id="KW-0812">Transmembrane</keyword>
<dbReference type="AlphaFoldDB" id="A0A1Y2CKL6"/>
<feature type="signal peptide" evidence="3">
    <location>
        <begin position="1"/>
        <end position="19"/>
    </location>
</feature>
<dbReference type="EMBL" id="MCOG01000104">
    <property type="protein sequence ID" value="ORY47561.1"/>
    <property type="molecule type" value="Genomic_DNA"/>
</dbReference>
<evidence type="ECO:0000256" key="3">
    <source>
        <dbReference type="SAM" id="SignalP"/>
    </source>
</evidence>
<evidence type="ECO:0000256" key="1">
    <source>
        <dbReference type="SAM" id="MobiDB-lite"/>
    </source>
</evidence>
<keyword evidence="3" id="KW-0732">Signal</keyword>
<feature type="region of interest" description="Disordered" evidence="1">
    <location>
        <begin position="412"/>
        <end position="432"/>
    </location>
</feature>
<feature type="compositionally biased region" description="Polar residues" evidence="1">
    <location>
        <begin position="225"/>
        <end position="249"/>
    </location>
</feature>
<dbReference type="PROSITE" id="PS51450">
    <property type="entry name" value="LRR"/>
    <property type="match status" value="1"/>
</dbReference>
<keyword evidence="2" id="KW-0472">Membrane</keyword>
<dbReference type="Gene3D" id="3.80.10.10">
    <property type="entry name" value="Ribonuclease Inhibitor"/>
    <property type="match status" value="1"/>
</dbReference>
<dbReference type="SUPFAM" id="SSF52058">
    <property type="entry name" value="L domain-like"/>
    <property type="match status" value="1"/>
</dbReference>
<feature type="region of interest" description="Disordered" evidence="1">
    <location>
        <begin position="216"/>
        <end position="262"/>
    </location>
</feature>
<feature type="compositionally biased region" description="Polar residues" evidence="1">
    <location>
        <begin position="413"/>
        <end position="427"/>
    </location>
</feature>
<dbReference type="InterPro" id="IPR001611">
    <property type="entry name" value="Leu-rich_rpt"/>
</dbReference>
<dbReference type="STRING" id="1754190.A0A1Y2CKL6"/>